<evidence type="ECO:0000259" key="3">
    <source>
        <dbReference type="PROSITE" id="PS50011"/>
    </source>
</evidence>
<dbReference type="InterPro" id="IPR000719">
    <property type="entry name" value="Prot_kinase_dom"/>
</dbReference>
<dbReference type="AlphaFoldDB" id="A0A9R1X0Q9"/>
<dbReference type="GO" id="GO:0004713">
    <property type="term" value="F:protein tyrosine kinase activity"/>
    <property type="evidence" value="ECO:0007669"/>
    <property type="project" value="InterPro"/>
</dbReference>
<dbReference type="Gene3D" id="1.10.510.10">
    <property type="entry name" value="Transferase(Phosphotransferase) domain 1"/>
    <property type="match status" value="1"/>
</dbReference>
<evidence type="ECO:0000256" key="2">
    <source>
        <dbReference type="ARBA" id="ARBA00022840"/>
    </source>
</evidence>
<dbReference type="PANTHER" id="PTHR27007">
    <property type="match status" value="1"/>
</dbReference>
<comment type="caution">
    <text evidence="4">The sequence shown here is derived from an EMBL/GenBank/DDBJ whole genome shotgun (WGS) entry which is preliminary data.</text>
</comment>
<dbReference type="InterPro" id="IPR020635">
    <property type="entry name" value="Tyr_kinase_cat_dom"/>
</dbReference>
<dbReference type="Proteomes" id="UP000235145">
    <property type="component" value="Unassembled WGS sequence"/>
</dbReference>
<keyword evidence="2" id="KW-0067">ATP-binding</keyword>
<name>A0A9R1X0Q9_LACSA</name>
<organism evidence="4 5">
    <name type="scientific">Lactuca sativa</name>
    <name type="common">Garden lettuce</name>
    <dbReference type="NCBI Taxonomy" id="4236"/>
    <lineage>
        <taxon>Eukaryota</taxon>
        <taxon>Viridiplantae</taxon>
        <taxon>Streptophyta</taxon>
        <taxon>Embryophyta</taxon>
        <taxon>Tracheophyta</taxon>
        <taxon>Spermatophyta</taxon>
        <taxon>Magnoliopsida</taxon>
        <taxon>eudicotyledons</taxon>
        <taxon>Gunneridae</taxon>
        <taxon>Pentapetalae</taxon>
        <taxon>asterids</taxon>
        <taxon>campanulids</taxon>
        <taxon>Asterales</taxon>
        <taxon>Asteraceae</taxon>
        <taxon>Cichorioideae</taxon>
        <taxon>Cichorieae</taxon>
        <taxon>Lactucinae</taxon>
        <taxon>Lactuca</taxon>
    </lineage>
</organism>
<evidence type="ECO:0000313" key="5">
    <source>
        <dbReference type="Proteomes" id="UP000235145"/>
    </source>
</evidence>
<dbReference type="EMBL" id="NBSK02000008">
    <property type="protein sequence ID" value="KAJ0193999.1"/>
    <property type="molecule type" value="Genomic_DNA"/>
</dbReference>
<feature type="domain" description="Protein kinase" evidence="3">
    <location>
        <begin position="1"/>
        <end position="189"/>
    </location>
</feature>
<protein>
    <recommendedName>
        <fullName evidence="3">Protein kinase domain-containing protein</fullName>
    </recommendedName>
</protein>
<dbReference type="Pfam" id="PF07714">
    <property type="entry name" value="PK_Tyr_Ser-Thr"/>
    <property type="match status" value="1"/>
</dbReference>
<dbReference type="PROSITE" id="PS50011">
    <property type="entry name" value="PROTEIN_KINASE_DOM"/>
    <property type="match status" value="1"/>
</dbReference>
<evidence type="ECO:0000256" key="1">
    <source>
        <dbReference type="ARBA" id="ARBA00022741"/>
    </source>
</evidence>
<dbReference type="GO" id="GO:0051707">
    <property type="term" value="P:response to other organism"/>
    <property type="evidence" value="ECO:0007669"/>
    <property type="project" value="UniProtKB-ARBA"/>
</dbReference>
<dbReference type="GO" id="GO:0005524">
    <property type="term" value="F:ATP binding"/>
    <property type="evidence" value="ECO:0007669"/>
    <property type="project" value="UniProtKB-KW"/>
</dbReference>
<proteinExistence type="predicted"/>
<dbReference type="Pfam" id="PF00069">
    <property type="entry name" value="Pkinase"/>
    <property type="match status" value="1"/>
</dbReference>
<dbReference type="SMART" id="SM00219">
    <property type="entry name" value="TyrKc"/>
    <property type="match status" value="1"/>
</dbReference>
<keyword evidence="5" id="KW-1185">Reference proteome</keyword>
<reference evidence="4 5" key="1">
    <citation type="journal article" date="2017" name="Nat. Commun.">
        <title>Genome assembly with in vitro proximity ligation data and whole-genome triplication in lettuce.</title>
        <authorList>
            <person name="Reyes-Chin-Wo S."/>
            <person name="Wang Z."/>
            <person name="Yang X."/>
            <person name="Kozik A."/>
            <person name="Arikit S."/>
            <person name="Song C."/>
            <person name="Xia L."/>
            <person name="Froenicke L."/>
            <person name="Lavelle D.O."/>
            <person name="Truco M.J."/>
            <person name="Xia R."/>
            <person name="Zhu S."/>
            <person name="Xu C."/>
            <person name="Xu H."/>
            <person name="Xu X."/>
            <person name="Cox K."/>
            <person name="Korf I."/>
            <person name="Meyers B.C."/>
            <person name="Michelmore R.W."/>
        </authorList>
    </citation>
    <scope>NUCLEOTIDE SEQUENCE [LARGE SCALE GENOMIC DNA]</scope>
    <source>
        <strain evidence="5">cv. Salinas</strain>
        <tissue evidence="4">Seedlings</tissue>
    </source>
</reference>
<dbReference type="InterPro" id="IPR001245">
    <property type="entry name" value="Ser-Thr/Tyr_kinase_cat_dom"/>
</dbReference>
<gene>
    <name evidence="4" type="ORF">LSAT_V11C800446220</name>
</gene>
<dbReference type="InterPro" id="IPR011009">
    <property type="entry name" value="Kinase-like_dom_sf"/>
</dbReference>
<evidence type="ECO:0000313" key="4">
    <source>
        <dbReference type="EMBL" id="KAJ0193999.1"/>
    </source>
</evidence>
<keyword evidence="1" id="KW-0547">Nucleotide-binding</keyword>
<dbReference type="SUPFAM" id="SSF56112">
    <property type="entry name" value="Protein kinase-like (PK-like)"/>
    <property type="match status" value="1"/>
</dbReference>
<dbReference type="InterPro" id="IPR050528">
    <property type="entry name" value="L-type_Lectin-RKs"/>
</dbReference>
<dbReference type="Gene3D" id="3.30.200.20">
    <property type="entry name" value="Phosphorylase Kinase, domain 1"/>
    <property type="match status" value="1"/>
</dbReference>
<sequence>MKKKKKNKKSNEEEHGFYVEIGTGPRKFSYRELARSTGVFAESKKLGEGGFGGVYMGFLKSTHVAVNRVSKSSKQGIKEFASEVMIINKLRNMNLVGGKLAKGKSYKIAHGLASALLYEQCVLHRDIYIKSSNVMLDSNFNAKLHDFMLARLVDPEKGLYTTMLAGTFSYIAPEYAVSGRISKEGIGCV</sequence>
<accession>A0A9R1X0Q9</accession>